<dbReference type="InterPro" id="IPR050559">
    <property type="entry name" value="P-Pant_transferase_sf"/>
</dbReference>
<dbReference type="Pfam" id="PF22624">
    <property type="entry name" value="AASDHPPT_N"/>
    <property type="match status" value="1"/>
</dbReference>
<name>A0AAU7K921_9SPHI</name>
<dbReference type="InterPro" id="IPR055066">
    <property type="entry name" value="AASDHPPT_N"/>
</dbReference>
<dbReference type="EMBL" id="CP157485">
    <property type="protein sequence ID" value="XBO49000.1"/>
    <property type="molecule type" value="Genomic_DNA"/>
</dbReference>
<dbReference type="InterPro" id="IPR037143">
    <property type="entry name" value="4-PPantetheinyl_Trfase_dom_sf"/>
</dbReference>
<reference evidence="5" key="1">
    <citation type="submission" date="2024-05" db="EMBL/GenBank/DDBJ databases">
        <authorList>
            <person name="Kim S."/>
            <person name="Heo J."/>
            <person name="Choi H."/>
            <person name="Choi Y."/>
            <person name="Kwon S.-W."/>
            <person name="Kim Y."/>
        </authorList>
    </citation>
    <scope>NUCLEOTIDE SEQUENCE</scope>
    <source>
        <strain evidence="5">KACC 23697</strain>
    </source>
</reference>
<dbReference type="InterPro" id="IPR008278">
    <property type="entry name" value="4-PPantetheinyl_Trfase_dom"/>
</dbReference>
<organism evidence="5">
    <name type="scientific">Pedobacter sp. KACC 23697</name>
    <dbReference type="NCBI Taxonomy" id="3149230"/>
    <lineage>
        <taxon>Bacteria</taxon>
        <taxon>Pseudomonadati</taxon>
        <taxon>Bacteroidota</taxon>
        <taxon>Sphingobacteriia</taxon>
        <taxon>Sphingobacteriales</taxon>
        <taxon>Sphingobacteriaceae</taxon>
        <taxon>Pedobacter</taxon>
    </lineage>
</organism>
<dbReference type="Gene3D" id="3.90.470.20">
    <property type="entry name" value="4'-phosphopantetheinyl transferase domain"/>
    <property type="match status" value="2"/>
</dbReference>
<dbReference type="GO" id="GO:0008897">
    <property type="term" value="F:holo-[acyl-carrier-protein] synthase activity"/>
    <property type="evidence" value="ECO:0007669"/>
    <property type="project" value="InterPro"/>
</dbReference>
<dbReference type="PANTHER" id="PTHR12215">
    <property type="entry name" value="PHOSPHOPANTETHEINE TRANSFERASE"/>
    <property type="match status" value="1"/>
</dbReference>
<dbReference type="PANTHER" id="PTHR12215:SF15">
    <property type="entry name" value="4'-PHOSPHOPANTETHEINYL TRANSFERASE SUPERFAMILY-RELATED"/>
    <property type="match status" value="1"/>
</dbReference>
<keyword evidence="2 5" id="KW-0808">Transferase</keyword>
<evidence type="ECO:0000256" key="2">
    <source>
        <dbReference type="ARBA" id="ARBA00022679"/>
    </source>
</evidence>
<proteinExistence type="inferred from homology"/>
<dbReference type="GO" id="GO:0000287">
    <property type="term" value="F:magnesium ion binding"/>
    <property type="evidence" value="ECO:0007669"/>
    <property type="project" value="InterPro"/>
</dbReference>
<evidence type="ECO:0000259" key="3">
    <source>
        <dbReference type="Pfam" id="PF01648"/>
    </source>
</evidence>
<gene>
    <name evidence="5" type="ORF">ABEG20_05215</name>
</gene>
<dbReference type="SUPFAM" id="SSF56214">
    <property type="entry name" value="4'-phosphopantetheinyl transferase"/>
    <property type="match status" value="2"/>
</dbReference>
<dbReference type="AlphaFoldDB" id="A0AAU7K921"/>
<dbReference type="GO" id="GO:0005829">
    <property type="term" value="C:cytosol"/>
    <property type="evidence" value="ECO:0007669"/>
    <property type="project" value="TreeGrafter"/>
</dbReference>
<dbReference type="GO" id="GO:0019878">
    <property type="term" value="P:lysine biosynthetic process via aminoadipic acid"/>
    <property type="evidence" value="ECO:0007669"/>
    <property type="project" value="TreeGrafter"/>
</dbReference>
<sequence>MIIVKYCNIDIIDDNDIPYYLGKLPVFMQNEILRYKYVRDQKSRLLSRLMLQESLEDTGSHTALLNWKRNANHKPVIDNWNAFNISHDSDLAVFAYTTGNTVGIDIEKRENISYQEIIDHFHPEEQEFIKTATDPENSFYRIWVKKEALLKALGTGIVNGLNDFSCVRNVEEYQGNHWHLKELKIHSDYVCYLCHSDYDEKIIIQEFKCPDI</sequence>
<evidence type="ECO:0000256" key="1">
    <source>
        <dbReference type="ARBA" id="ARBA00010990"/>
    </source>
</evidence>
<dbReference type="RefSeq" id="WP_406826334.1">
    <property type="nucleotide sequence ID" value="NZ_CP157485.1"/>
</dbReference>
<evidence type="ECO:0000313" key="5">
    <source>
        <dbReference type="EMBL" id="XBO49000.1"/>
    </source>
</evidence>
<protein>
    <submittedName>
        <fullName evidence="5">4'-phosphopantetheinyl transferase superfamily protein</fullName>
    </submittedName>
</protein>
<feature type="domain" description="4'-phosphopantetheinyl transferase N-terminal" evidence="4">
    <location>
        <begin position="29"/>
        <end position="95"/>
    </location>
</feature>
<comment type="similarity">
    <text evidence="1">Belongs to the P-Pant transferase superfamily. Gsp/Sfp/HetI/AcpT family.</text>
</comment>
<accession>A0AAU7K921</accession>
<evidence type="ECO:0000259" key="4">
    <source>
        <dbReference type="Pfam" id="PF22624"/>
    </source>
</evidence>
<feature type="domain" description="4'-phosphopantetheinyl transferase" evidence="3">
    <location>
        <begin position="102"/>
        <end position="194"/>
    </location>
</feature>
<dbReference type="Pfam" id="PF01648">
    <property type="entry name" value="ACPS"/>
    <property type="match status" value="1"/>
</dbReference>